<dbReference type="Gene3D" id="3.40.50.1110">
    <property type="entry name" value="SGNH hydrolase"/>
    <property type="match status" value="2"/>
</dbReference>
<reference evidence="4 5" key="1">
    <citation type="submission" date="2012-02" db="EMBL/GenBank/DDBJ databases">
        <title>Complete genome sequence of Phycisphaera mikurensis NBRC 102666.</title>
        <authorList>
            <person name="Ankai A."/>
            <person name="Hosoyama A."/>
            <person name="Terui Y."/>
            <person name="Sekine M."/>
            <person name="Fukai R."/>
            <person name="Kato Y."/>
            <person name="Nakamura S."/>
            <person name="Yamada-Narita S."/>
            <person name="Kawakoshi A."/>
            <person name="Fukunaga Y."/>
            <person name="Yamazaki S."/>
            <person name="Fujita N."/>
        </authorList>
    </citation>
    <scope>NUCLEOTIDE SEQUENCE [LARGE SCALE GENOMIC DNA]</scope>
    <source>
        <strain evidence="5">NBRC 102666 / KCTC 22515 / FYK2301M01</strain>
    </source>
</reference>
<dbReference type="PANTHER" id="PTHR22901">
    <property type="entry name" value="SIALATE O-ACETYLESTERASE"/>
    <property type="match status" value="1"/>
</dbReference>
<dbReference type="PANTHER" id="PTHR22901:SF0">
    <property type="entry name" value="SIALATE O-ACETYLESTERASE"/>
    <property type="match status" value="1"/>
</dbReference>
<dbReference type="InterPro" id="IPR005181">
    <property type="entry name" value="SASA"/>
</dbReference>
<dbReference type="GO" id="GO:0001681">
    <property type="term" value="F:sialate O-acetylesterase activity"/>
    <property type="evidence" value="ECO:0007669"/>
    <property type="project" value="InterPro"/>
</dbReference>
<dbReference type="RefSeq" id="WP_041378084.1">
    <property type="nucleotide sequence ID" value="NC_017080.1"/>
</dbReference>
<sequence length="685" mass="72127">MPKPLRPAVLSLLLCGPAAALTLHPTLGSHAVLQRDRAVPVFGSDVPGSRVRVTLLDGGRELASAEAITRDDGRFAVELPPQPAGGPYAIDVVRLPAAGLSEVAQRIDDVLFGEVWVASGQSNMQWPVSRSDGGGAADAEPIAGVRHLQVERTAAPKPADAPSSAAWRRTEPGHTAGFSAVAHHFARELHAEAGVPVGILHASWGGTPAAAWTPRPALRSTPETAPLIEADDAAAATPHDAAARAEALAAWEARHAPGGPESPRWLDPGLEPGEIRYAATAYDDGDWAPVDLPVSIESLPGADPAGVDGAAWFRKRVALPAALRGRALTLRLGRIDDADTAFVDGVEVGRTPQTLPRPYAVERAYAVPAAATGDGELVIAVRVFDDYGEGGFTGRREDLRLGAEGVAPLAIADGWRARITGPRKPLGRPVVAPPGEPGPPAQNRPAFLYNGMIAGLTRTPVAGIIWYQGESDAGEPERYRTLFPLLIRSWREAWGRPALPFLFVQLARFRAPLGEAFRDDGWGPIRDAQAHANATVPATGMAVILDLDDPDFNDIHPGNKTDVGRRLARLALRDVYGRDVAAEGPRVAGVVRRGRAAVVRFDAAAPPLRTDDGAAPAEFWLRAADGTIARAAAAIEPAGDALRLTAPGVDEPVEVIYAWATNPIGVNLTDGTGLPTAPFRLPIAD</sequence>
<organism evidence="4 5">
    <name type="scientific">Phycisphaera mikurensis (strain NBRC 102666 / KCTC 22515 / FYK2301M01)</name>
    <dbReference type="NCBI Taxonomy" id="1142394"/>
    <lineage>
        <taxon>Bacteria</taxon>
        <taxon>Pseudomonadati</taxon>
        <taxon>Planctomycetota</taxon>
        <taxon>Phycisphaerae</taxon>
        <taxon>Phycisphaerales</taxon>
        <taxon>Phycisphaeraceae</taxon>
        <taxon>Phycisphaera</taxon>
    </lineage>
</organism>
<protein>
    <recommendedName>
        <fullName evidence="3">Sialate O-acetylesterase domain-containing protein</fullName>
    </recommendedName>
</protein>
<dbReference type="InterPro" id="IPR036514">
    <property type="entry name" value="SGNH_hydro_sf"/>
</dbReference>
<feature type="chain" id="PRO_5003629674" description="Sialate O-acetylesterase domain-containing protein" evidence="2">
    <location>
        <begin position="21"/>
        <end position="685"/>
    </location>
</feature>
<dbReference type="SUPFAM" id="SSF49785">
    <property type="entry name" value="Galactose-binding domain-like"/>
    <property type="match status" value="1"/>
</dbReference>
<dbReference type="Pfam" id="PF03629">
    <property type="entry name" value="SASA"/>
    <property type="match status" value="1"/>
</dbReference>
<dbReference type="InterPro" id="IPR039329">
    <property type="entry name" value="SIAE"/>
</dbReference>
<keyword evidence="1" id="KW-0378">Hydrolase</keyword>
<dbReference type="SUPFAM" id="SSF52266">
    <property type="entry name" value="SGNH hydrolase"/>
    <property type="match status" value="1"/>
</dbReference>
<evidence type="ECO:0000256" key="2">
    <source>
        <dbReference type="SAM" id="SignalP"/>
    </source>
</evidence>
<dbReference type="STRING" id="1142394.PSMK_22690"/>
<gene>
    <name evidence="4" type="ordered locus">PSMK_22690</name>
</gene>
<proteinExistence type="predicted"/>
<dbReference type="GO" id="GO:0005975">
    <property type="term" value="P:carbohydrate metabolic process"/>
    <property type="evidence" value="ECO:0007669"/>
    <property type="project" value="TreeGrafter"/>
</dbReference>
<dbReference type="InterPro" id="IPR008979">
    <property type="entry name" value="Galactose-bd-like_sf"/>
</dbReference>
<name>I0IGP0_PHYMF</name>
<accession>I0IGP0</accession>
<dbReference type="OrthoDB" id="9795554at2"/>
<keyword evidence="2" id="KW-0732">Signal</keyword>
<dbReference type="HOGENOM" id="CLU_015150_2_0_0"/>
<keyword evidence="5" id="KW-1185">Reference proteome</keyword>
<feature type="domain" description="Sialate O-acetylesterase" evidence="3">
    <location>
        <begin position="447"/>
        <end position="542"/>
    </location>
</feature>
<dbReference type="eggNOG" id="COG3250">
    <property type="taxonomic scope" value="Bacteria"/>
</dbReference>
<dbReference type="AlphaFoldDB" id="I0IGP0"/>
<evidence type="ECO:0000313" key="4">
    <source>
        <dbReference type="EMBL" id="BAM04428.1"/>
    </source>
</evidence>
<dbReference type="Gene3D" id="2.60.120.260">
    <property type="entry name" value="Galactose-binding domain-like"/>
    <property type="match status" value="1"/>
</dbReference>
<feature type="signal peptide" evidence="2">
    <location>
        <begin position="1"/>
        <end position="20"/>
    </location>
</feature>
<evidence type="ECO:0000259" key="3">
    <source>
        <dbReference type="Pfam" id="PF03629"/>
    </source>
</evidence>
<evidence type="ECO:0000313" key="5">
    <source>
        <dbReference type="Proteomes" id="UP000007881"/>
    </source>
</evidence>
<evidence type="ECO:0000256" key="1">
    <source>
        <dbReference type="ARBA" id="ARBA00022801"/>
    </source>
</evidence>
<dbReference type="EMBL" id="AP012338">
    <property type="protein sequence ID" value="BAM04428.1"/>
    <property type="molecule type" value="Genomic_DNA"/>
</dbReference>
<dbReference type="Proteomes" id="UP000007881">
    <property type="component" value="Chromosome"/>
</dbReference>
<dbReference type="KEGG" id="phm:PSMK_22690"/>